<protein>
    <submittedName>
        <fullName evidence="2">Uncharacterized protein</fullName>
    </submittedName>
</protein>
<sequence length="290" mass="32788">MVLRPSSSQWSVSPETIMSHHYKLARGVKSVVDTSPPFSMYNSPISVHYIPKRASSADTNKRRQTKLPPPHRELSEFIGSAYGKAPPSLRLPLSFNGVDVKSKLLQSRHYQPPLYRNRQKHKSPPLPPKRNTWTEEKRKRTVQNPRNKFWFDLFKDSVYTSIIDRGVFTDGVIIEVVESEMEKWCGKISWNYLEHLKEEIFEELGMQTDSTFTPGDSTTEKEKPKSKQKSPTSTGSRSDTPTSSGSSLSEVKSNSGSKSESEMSAKSETEEDESDVTSQFSDLNSESSSK</sequence>
<organism evidence="2 3">
    <name type="scientific">Dictyocaulus viviparus</name>
    <name type="common">Bovine lungworm</name>
    <dbReference type="NCBI Taxonomy" id="29172"/>
    <lineage>
        <taxon>Eukaryota</taxon>
        <taxon>Metazoa</taxon>
        <taxon>Ecdysozoa</taxon>
        <taxon>Nematoda</taxon>
        <taxon>Chromadorea</taxon>
        <taxon>Rhabditida</taxon>
        <taxon>Rhabditina</taxon>
        <taxon>Rhabditomorpha</taxon>
        <taxon>Strongyloidea</taxon>
        <taxon>Metastrongylidae</taxon>
        <taxon>Dictyocaulus</taxon>
    </lineage>
</organism>
<feature type="region of interest" description="Disordered" evidence="1">
    <location>
        <begin position="111"/>
        <end position="140"/>
    </location>
</feature>
<feature type="compositionally biased region" description="Polar residues" evidence="1">
    <location>
        <begin position="207"/>
        <end position="216"/>
    </location>
</feature>
<evidence type="ECO:0000256" key="1">
    <source>
        <dbReference type="SAM" id="MobiDB-lite"/>
    </source>
</evidence>
<dbReference type="AlphaFoldDB" id="A0A0D8Y6B5"/>
<keyword evidence="3" id="KW-1185">Reference proteome</keyword>
<evidence type="ECO:0000313" key="3">
    <source>
        <dbReference type="Proteomes" id="UP000053766"/>
    </source>
</evidence>
<feature type="compositionally biased region" description="Polar residues" evidence="1">
    <location>
        <begin position="279"/>
        <end position="290"/>
    </location>
</feature>
<name>A0A0D8Y6B5_DICVI</name>
<feature type="compositionally biased region" description="Low complexity" evidence="1">
    <location>
        <begin position="229"/>
        <end position="258"/>
    </location>
</feature>
<accession>A0A0D8Y6B5</accession>
<reference evidence="3" key="2">
    <citation type="journal article" date="2016" name="Sci. Rep.">
        <title>Dictyocaulus viviparus genome, variome and transcriptome elucidate lungworm biology and support future intervention.</title>
        <authorList>
            <person name="McNulty S.N."/>
            <person name="Strube C."/>
            <person name="Rosa B.A."/>
            <person name="Martin J.C."/>
            <person name="Tyagi R."/>
            <person name="Choi Y.J."/>
            <person name="Wang Q."/>
            <person name="Hallsworth Pepin K."/>
            <person name="Zhang X."/>
            <person name="Ozersky P."/>
            <person name="Wilson R.K."/>
            <person name="Sternberg P.W."/>
            <person name="Gasser R.B."/>
            <person name="Mitreva M."/>
        </authorList>
    </citation>
    <scope>NUCLEOTIDE SEQUENCE [LARGE SCALE GENOMIC DNA]</scope>
    <source>
        <strain evidence="3">HannoverDv2000</strain>
    </source>
</reference>
<evidence type="ECO:0000313" key="2">
    <source>
        <dbReference type="EMBL" id="KJH51539.1"/>
    </source>
</evidence>
<feature type="region of interest" description="Disordered" evidence="1">
    <location>
        <begin position="53"/>
        <end position="73"/>
    </location>
</feature>
<dbReference type="Proteomes" id="UP000053766">
    <property type="component" value="Unassembled WGS sequence"/>
</dbReference>
<proteinExistence type="predicted"/>
<feature type="region of interest" description="Disordered" evidence="1">
    <location>
        <begin position="206"/>
        <end position="290"/>
    </location>
</feature>
<reference evidence="2 3" key="1">
    <citation type="submission" date="2013-11" db="EMBL/GenBank/DDBJ databases">
        <title>Draft genome of the bovine lungworm Dictyocaulus viviparus.</title>
        <authorList>
            <person name="Mitreva M."/>
        </authorList>
    </citation>
    <scope>NUCLEOTIDE SEQUENCE [LARGE SCALE GENOMIC DNA]</scope>
    <source>
        <strain evidence="2 3">HannoverDv2000</strain>
    </source>
</reference>
<dbReference type="EMBL" id="KN716181">
    <property type="protein sequence ID" value="KJH51539.1"/>
    <property type="molecule type" value="Genomic_DNA"/>
</dbReference>
<feature type="compositionally biased region" description="Basic and acidic residues" evidence="1">
    <location>
        <begin position="259"/>
        <end position="268"/>
    </location>
</feature>
<gene>
    <name evidence="2" type="ORF">DICVIV_02276</name>
</gene>
<dbReference type="OrthoDB" id="5867968at2759"/>